<dbReference type="InterPro" id="IPR010710">
    <property type="entry name" value="DUF1289"/>
</dbReference>
<evidence type="ECO:0000313" key="1">
    <source>
        <dbReference type="EMBL" id="MBE9610216.1"/>
    </source>
</evidence>
<reference evidence="1 2" key="1">
    <citation type="submission" date="2020-10" db="EMBL/GenBank/DDBJ databases">
        <title>The genome sequence of Chitinilyticum litopenaei 4Y14.</title>
        <authorList>
            <person name="Liu Y."/>
        </authorList>
    </citation>
    <scope>NUCLEOTIDE SEQUENCE [LARGE SCALE GENOMIC DNA]</scope>
    <source>
        <strain evidence="1 2">4Y14</strain>
    </source>
</reference>
<dbReference type="RefSeq" id="WP_194116745.1">
    <property type="nucleotide sequence ID" value="NZ_JADFUA010000008.1"/>
</dbReference>
<proteinExistence type="predicted"/>
<dbReference type="EMBL" id="JADFUA010000008">
    <property type="protein sequence ID" value="MBE9610216.1"/>
    <property type="molecule type" value="Genomic_DNA"/>
</dbReference>
<keyword evidence="2" id="KW-1185">Reference proteome</keyword>
<dbReference type="AlphaFoldDB" id="A0A8J7FNS8"/>
<organism evidence="1 2">
    <name type="scientific">Chitinilyticum piscinae</name>
    <dbReference type="NCBI Taxonomy" id="2866724"/>
    <lineage>
        <taxon>Bacteria</taxon>
        <taxon>Pseudomonadati</taxon>
        <taxon>Pseudomonadota</taxon>
        <taxon>Betaproteobacteria</taxon>
        <taxon>Neisseriales</taxon>
        <taxon>Chitinibacteraceae</taxon>
        <taxon>Chitinilyticum</taxon>
    </lineage>
</organism>
<dbReference type="PANTHER" id="PTHR35175:SF1">
    <property type="entry name" value="OXIDOREDUCTASE"/>
    <property type="match status" value="1"/>
</dbReference>
<dbReference type="Pfam" id="PF06945">
    <property type="entry name" value="DUF1289"/>
    <property type="match status" value="1"/>
</dbReference>
<accession>A0A8J7FNS8</accession>
<evidence type="ECO:0000313" key="2">
    <source>
        <dbReference type="Proteomes" id="UP000604481"/>
    </source>
</evidence>
<dbReference type="PANTHER" id="PTHR35175">
    <property type="entry name" value="DUF1289 DOMAIN-CONTAINING PROTEIN"/>
    <property type="match status" value="1"/>
</dbReference>
<gene>
    <name evidence="1" type="ORF">INR99_12770</name>
</gene>
<name>A0A8J7FNS8_9NEIS</name>
<protein>
    <submittedName>
        <fullName evidence="1">DUF1289 domain-containing protein</fullName>
    </submittedName>
</protein>
<sequence>MKHSSRPDTPCIAVCSTALGDEVCRGCGRSSQEVAMWVTLDEAAREPIWQRLEAFWAKQGCEPPWLRR</sequence>
<dbReference type="Proteomes" id="UP000604481">
    <property type="component" value="Unassembled WGS sequence"/>
</dbReference>
<comment type="caution">
    <text evidence="1">The sequence shown here is derived from an EMBL/GenBank/DDBJ whole genome shotgun (WGS) entry which is preliminary data.</text>
</comment>